<dbReference type="KEGG" id="sasa:106595099"/>
<dbReference type="GO" id="GO:0005634">
    <property type="term" value="C:nucleus"/>
    <property type="evidence" value="ECO:0007669"/>
    <property type="project" value="TreeGrafter"/>
</dbReference>
<feature type="domain" description="PWWP" evidence="4">
    <location>
        <begin position="116"/>
        <end position="180"/>
    </location>
</feature>
<accession>A0A1S3QPN4</accession>
<organism evidence="6 7">
    <name type="scientific">Salmo salar</name>
    <name type="common">Atlantic salmon</name>
    <dbReference type="NCBI Taxonomy" id="8030"/>
    <lineage>
        <taxon>Eukaryota</taxon>
        <taxon>Metazoa</taxon>
        <taxon>Chordata</taxon>
        <taxon>Craniata</taxon>
        <taxon>Vertebrata</taxon>
        <taxon>Euteleostomi</taxon>
        <taxon>Actinopterygii</taxon>
        <taxon>Neopterygii</taxon>
        <taxon>Teleostei</taxon>
        <taxon>Protacanthopterygii</taxon>
        <taxon>Salmoniformes</taxon>
        <taxon>Salmonidae</taxon>
        <taxon>Salmoninae</taxon>
        <taxon>Salmo</taxon>
    </lineage>
</organism>
<evidence type="ECO:0000259" key="5">
    <source>
        <dbReference type="PROSITE" id="PS51050"/>
    </source>
</evidence>
<dbReference type="Gene3D" id="3.30.40.100">
    <property type="match status" value="1"/>
</dbReference>
<dbReference type="InterPro" id="IPR000313">
    <property type="entry name" value="PWWP_dom"/>
</dbReference>
<dbReference type="OrthoDB" id="757982at2759"/>
<keyword evidence="3" id="KW-0862">Zinc</keyword>
<gene>
    <name evidence="7" type="primary">LOC106595099</name>
</gene>
<keyword evidence="1" id="KW-0479">Metal-binding</keyword>
<evidence type="ECO:0000313" key="6">
    <source>
        <dbReference type="Proteomes" id="UP001652741"/>
    </source>
</evidence>
<dbReference type="PANTHER" id="PTHR15999:SF6">
    <property type="entry name" value="ZINC FINGER CW-TYPE PWWP DOMAIN PROTEIN 2"/>
    <property type="match status" value="1"/>
</dbReference>
<dbReference type="SMART" id="SM00293">
    <property type="entry name" value="PWWP"/>
    <property type="match status" value="1"/>
</dbReference>
<evidence type="ECO:0000256" key="3">
    <source>
        <dbReference type="ARBA" id="ARBA00022833"/>
    </source>
</evidence>
<dbReference type="PaxDb" id="8030-ENSSSAP00000009418"/>
<sequence>MNTIIFEKLPNYGSAKIAQFSCKKMSLLPDLNANEDETSYYADKTWVQCESPRCLKWRLVPKGDEAVAELDHGKSWHCHMNPDPLFSHCSIPQGPFPKNSQLKEHGLKVVYSLLPVGSLVLVKACNWPWWPAILSPDPNVEEYVRLDSEGYVEHYHVEFLGKPHTRYWAATKHVELYDTSFTKPKCRNLRGAMRKSYEVAMEEVAKVMEMGCEERLQISHFQPQELLSQAQRLMHAIERMLRQCSNQQDNQSKRDQMIRMWDDSIEEDGDTLIIEGFRFDSAACLEDLMTAGTKK</sequence>
<proteinExistence type="predicted"/>
<reference evidence="7" key="1">
    <citation type="submission" date="2025-08" db="UniProtKB">
        <authorList>
            <consortium name="RefSeq"/>
        </authorList>
    </citation>
    <scope>IDENTIFICATION</scope>
</reference>
<evidence type="ECO:0000256" key="1">
    <source>
        <dbReference type="ARBA" id="ARBA00022723"/>
    </source>
</evidence>
<evidence type="ECO:0000259" key="4">
    <source>
        <dbReference type="PROSITE" id="PS50812"/>
    </source>
</evidence>
<dbReference type="Pfam" id="PF07496">
    <property type="entry name" value="zf-CW"/>
    <property type="match status" value="1"/>
</dbReference>
<dbReference type="STRING" id="8030.ENSSSAP00000009418"/>
<dbReference type="Proteomes" id="UP001652741">
    <property type="component" value="Chromosome ssa02"/>
</dbReference>
<dbReference type="PROSITE" id="PS50812">
    <property type="entry name" value="PWWP"/>
    <property type="match status" value="1"/>
</dbReference>
<dbReference type="CDD" id="cd20146">
    <property type="entry name" value="PWWP_ZCWPW2"/>
    <property type="match status" value="1"/>
</dbReference>
<keyword evidence="2" id="KW-0863">Zinc-finger</keyword>
<dbReference type="GeneID" id="106595099"/>
<dbReference type="InterPro" id="IPR011124">
    <property type="entry name" value="Znf_CW"/>
</dbReference>
<feature type="domain" description="CW-type" evidence="5">
    <location>
        <begin position="40"/>
        <end position="97"/>
    </location>
</feature>
<dbReference type="AlphaFoldDB" id="A0A1S3QPN4"/>
<name>A0A1S3QPN4_SALSA</name>
<dbReference type="RefSeq" id="XP_014041946.1">
    <property type="nucleotide sequence ID" value="XM_014186471.2"/>
</dbReference>
<dbReference type="SUPFAM" id="SSF63748">
    <property type="entry name" value="Tudor/PWWP/MBT"/>
    <property type="match status" value="1"/>
</dbReference>
<dbReference type="PANTHER" id="PTHR15999">
    <property type="entry name" value="ZINC FINGER CW-TYPE PWWP DOMAIN PROTEIN 1"/>
    <property type="match status" value="1"/>
</dbReference>
<evidence type="ECO:0000256" key="2">
    <source>
        <dbReference type="ARBA" id="ARBA00022771"/>
    </source>
</evidence>
<dbReference type="Gene3D" id="2.30.30.140">
    <property type="match status" value="1"/>
</dbReference>
<dbReference type="InterPro" id="IPR042778">
    <property type="entry name" value="ZCWPW1/ZCWPW2"/>
</dbReference>
<dbReference type="PROSITE" id="PS51050">
    <property type="entry name" value="ZF_CW"/>
    <property type="match status" value="1"/>
</dbReference>
<dbReference type="Pfam" id="PF00855">
    <property type="entry name" value="PWWP"/>
    <property type="match status" value="1"/>
</dbReference>
<protein>
    <submittedName>
        <fullName evidence="7">Zinc finger CW-type PWWP domain protein 2 isoform X1</fullName>
    </submittedName>
</protein>
<dbReference type="GO" id="GO:0008270">
    <property type="term" value="F:zinc ion binding"/>
    <property type="evidence" value="ECO:0007669"/>
    <property type="project" value="UniProtKB-KW"/>
</dbReference>
<evidence type="ECO:0000313" key="7">
    <source>
        <dbReference type="RefSeq" id="XP_014041946.1"/>
    </source>
</evidence>
<keyword evidence="6" id="KW-1185">Reference proteome</keyword>